<keyword evidence="13 18" id="KW-0520">NAD</keyword>
<evidence type="ECO:0000256" key="10">
    <source>
        <dbReference type="ARBA" id="ARBA00022967"/>
    </source>
</evidence>
<dbReference type="GO" id="GO:0006120">
    <property type="term" value="P:mitochondrial electron transport, NADH to ubiquinone"/>
    <property type="evidence" value="ECO:0007669"/>
    <property type="project" value="InterPro"/>
</dbReference>
<keyword evidence="6" id="KW-0813">Transport</keyword>
<evidence type="ECO:0000256" key="11">
    <source>
        <dbReference type="ARBA" id="ARBA00022982"/>
    </source>
</evidence>
<evidence type="ECO:0000256" key="18">
    <source>
        <dbReference type="RuleBase" id="RU003403"/>
    </source>
</evidence>
<dbReference type="PANTHER" id="PTHR46552:SF1">
    <property type="entry name" value="NADH-UBIQUINONE OXIDOREDUCTASE CHAIN 2"/>
    <property type="match status" value="1"/>
</dbReference>
<feature type="transmembrane region" description="Helical" evidence="18">
    <location>
        <begin position="192"/>
        <end position="210"/>
    </location>
</feature>
<evidence type="ECO:0000256" key="14">
    <source>
        <dbReference type="ARBA" id="ARBA00023075"/>
    </source>
</evidence>
<evidence type="ECO:0000259" key="19">
    <source>
        <dbReference type="Pfam" id="PF00361"/>
    </source>
</evidence>
<evidence type="ECO:0000313" key="20">
    <source>
        <dbReference type="EMBL" id="AHB23651.1"/>
    </source>
</evidence>
<evidence type="ECO:0000256" key="1">
    <source>
        <dbReference type="ARBA" id="ARBA00003257"/>
    </source>
</evidence>
<dbReference type="AlphaFoldDB" id="A0A067YFY6"/>
<evidence type="ECO:0000256" key="3">
    <source>
        <dbReference type="ARBA" id="ARBA00007012"/>
    </source>
</evidence>
<keyword evidence="10 18" id="KW-1278">Translocase</keyword>
<dbReference type="InterPro" id="IPR001750">
    <property type="entry name" value="ND/Mrp_TM"/>
</dbReference>
<evidence type="ECO:0000256" key="17">
    <source>
        <dbReference type="ARBA" id="ARBA00049551"/>
    </source>
</evidence>
<evidence type="ECO:0000256" key="5">
    <source>
        <dbReference type="ARBA" id="ARBA00021008"/>
    </source>
</evidence>
<comment type="function">
    <text evidence="1">Core subunit of the mitochondrial membrane respiratory chain NADH dehydrogenase (Complex I) that is believed to belong to the minimal assembly required for catalysis. Complex I functions in the transfer of electrons from NADH to the respiratory chain. The immediate electron acceptor for the enzyme is believed to be ubiquinone.</text>
</comment>
<keyword evidence="7 18" id="KW-0679">Respiratory chain</keyword>
<evidence type="ECO:0000256" key="9">
    <source>
        <dbReference type="ARBA" id="ARBA00022792"/>
    </source>
</evidence>
<evidence type="ECO:0000256" key="15">
    <source>
        <dbReference type="ARBA" id="ARBA00023128"/>
    </source>
</evidence>
<sequence>MNLFYSMIIILSIYLSISTTNLLLMWFIMELNLFSFMPFLLSKNNIKIGSNPMMNFFLIQCFSTMIFILSLFYFLLNLSFFLNYLIYILLSFSILIKLGFFPFHYWLIKLMKNISWLNCFIISTIQKIIPLFIMLNLWFNNIFILMLNMINSIFSTLGGMNNSNLKMILAYSSMNHLSWMFLILIISEKLFFLYISFYFLILYSIMMLFNKMNIYSIKNINNFKYSNLLKIIFSINFISLGGIPPLFGFILKWLTILIVEISYFIFMNLLILMIVSFLTFFYYIQIISTTMMFFNNYWNKMFLMTMKFNLNNSIFLMMFFSLWMFMINMIIL</sequence>
<feature type="transmembrane region" description="Helical" evidence="18">
    <location>
        <begin position="141"/>
        <end position="160"/>
    </location>
</feature>
<dbReference type="GO" id="GO:0008137">
    <property type="term" value="F:NADH dehydrogenase (ubiquinone) activity"/>
    <property type="evidence" value="ECO:0007669"/>
    <property type="project" value="UniProtKB-EC"/>
</dbReference>
<feature type="transmembrane region" description="Helical" evidence="18">
    <location>
        <begin position="310"/>
        <end position="331"/>
    </location>
</feature>
<geneLocation type="mitochondrion" evidence="20"/>
<feature type="domain" description="NADH:quinone oxidoreductase/Mrp antiporter transmembrane" evidence="19">
    <location>
        <begin position="20"/>
        <end position="275"/>
    </location>
</feature>
<keyword evidence="12 18" id="KW-1133">Transmembrane helix</keyword>
<comment type="catalytic activity">
    <reaction evidence="17 18">
        <text>a ubiquinone + NADH + 5 H(+)(in) = a ubiquinol + NAD(+) + 4 H(+)(out)</text>
        <dbReference type="Rhea" id="RHEA:29091"/>
        <dbReference type="Rhea" id="RHEA-COMP:9565"/>
        <dbReference type="Rhea" id="RHEA-COMP:9566"/>
        <dbReference type="ChEBI" id="CHEBI:15378"/>
        <dbReference type="ChEBI" id="CHEBI:16389"/>
        <dbReference type="ChEBI" id="CHEBI:17976"/>
        <dbReference type="ChEBI" id="CHEBI:57540"/>
        <dbReference type="ChEBI" id="CHEBI:57945"/>
        <dbReference type="EC" id="7.1.1.2"/>
    </reaction>
</comment>
<evidence type="ECO:0000256" key="4">
    <source>
        <dbReference type="ARBA" id="ARBA00012944"/>
    </source>
</evidence>
<comment type="subcellular location">
    <subcellularLocation>
        <location evidence="2 18">Mitochondrion inner membrane</location>
        <topology evidence="2 18">Multi-pass membrane protein</topology>
    </subcellularLocation>
</comment>
<feature type="transmembrane region" description="Helical" evidence="18">
    <location>
        <begin position="6"/>
        <end position="34"/>
    </location>
</feature>
<feature type="transmembrane region" description="Helical" evidence="18">
    <location>
        <begin position="55"/>
        <end position="75"/>
    </location>
</feature>
<accession>A0A067YFY6</accession>
<feature type="transmembrane region" description="Helical" evidence="18">
    <location>
        <begin position="231"/>
        <end position="251"/>
    </location>
</feature>
<comment type="function">
    <text evidence="18">Core subunit of the mitochondrial membrane respiratory chain NADH dehydrogenase (Complex I) which catalyzes electron transfer from NADH through the respiratory chain, using ubiquinone as an electron acceptor. Essential for the catalytic activity and assembly of complex I.</text>
</comment>
<dbReference type="PANTHER" id="PTHR46552">
    <property type="entry name" value="NADH-UBIQUINONE OXIDOREDUCTASE CHAIN 2"/>
    <property type="match status" value="1"/>
</dbReference>
<proteinExistence type="inferred from homology"/>
<dbReference type="EMBL" id="KF696670">
    <property type="protein sequence ID" value="AHB23651.1"/>
    <property type="molecule type" value="Genomic_DNA"/>
</dbReference>
<name>A0A067YFY6_9HYME</name>
<keyword evidence="14 18" id="KW-0830">Ubiquinone</keyword>
<dbReference type="InterPro" id="IPR003917">
    <property type="entry name" value="NADH_UbQ_OxRdtase_chain2"/>
</dbReference>
<protein>
    <recommendedName>
        <fullName evidence="5 18">NADH-ubiquinone oxidoreductase chain 2</fullName>
        <ecNumber evidence="4 18">7.1.1.2</ecNumber>
    </recommendedName>
</protein>
<dbReference type="PRINTS" id="PR01436">
    <property type="entry name" value="NADHDHGNASE2"/>
</dbReference>
<dbReference type="GO" id="GO:0005743">
    <property type="term" value="C:mitochondrial inner membrane"/>
    <property type="evidence" value="ECO:0007669"/>
    <property type="project" value="UniProtKB-SubCell"/>
</dbReference>
<dbReference type="InterPro" id="IPR050175">
    <property type="entry name" value="Complex_I_Subunit_2"/>
</dbReference>
<keyword evidence="16 18" id="KW-0472">Membrane</keyword>
<reference evidence="20" key="1">
    <citation type="journal article" date="2014" name="Mol. Biol. Rep.">
        <title>Complete mitochondrial genomes of Ceratobaeus sp. and Idris sp. (Hymenoptera: Scelionidae): shared gene rearrangements as potential phylogenetic markers at the tribal level.</title>
        <authorList>
            <person name="Mao M."/>
            <person name="Dowton M."/>
        </authorList>
    </citation>
    <scope>NUCLEOTIDE SEQUENCE</scope>
</reference>
<evidence type="ECO:0000256" key="6">
    <source>
        <dbReference type="ARBA" id="ARBA00022448"/>
    </source>
</evidence>
<comment type="similarity">
    <text evidence="3 18">Belongs to the complex I subunit 2 family.</text>
</comment>
<evidence type="ECO:0000256" key="2">
    <source>
        <dbReference type="ARBA" id="ARBA00004448"/>
    </source>
</evidence>
<evidence type="ECO:0000256" key="13">
    <source>
        <dbReference type="ARBA" id="ARBA00023027"/>
    </source>
</evidence>
<organism evidence="20">
    <name type="scientific">Idris sp. MM-2013</name>
    <dbReference type="NCBI Taxonomy" id="1429433"/>
    <lineage>
        <taxon>Eukaryota</taxon>
        <taxon>Metazoa</taxon>
        <taxon>Ecdysozoa</taxon>
        <taxon>Arthropoda</taxon>
        <taxon>Hexapoda</taxon>
        <taxon>Insecta</taxon>
        <taxon>Pterygota</taxon>
        <taxon>Neoptera</taxon>
        <taxon>Endopterygota</taxon>
        <taxon>Hymenoptera</taxon>
        <taxon>Apocrita</taxon>
        <taxon>Proctotrupomorpha</taxon>
        <taxon>Platygastroidea</taxon>
        <taxon>Scelionidae</taxon>
        <taxon>Scelioninae</taxon>
        <taxon>Idris</taxon>
    </lineage>
</organism>
<gene>
    <name evidence="20" type="primary">ND2</name>
</gene>
<keyword evidence="11 18" id="KW-0249">Electron transport</keyword>
<keyword evidence="15 18" id="KW-0496">Mitochondrion</keyword>
<evidence type="ECO:0000256" key="12">
    <source>
        <dbReference type="ARBA" id="ARBA00022989"/>
    </source>
</evidence>
<feature type="transmembrane region" description="Helical" evidence="18">
    <location>
        <begin position="263"/>
        <end position="284"/>
    </location>
</feature>
<dbReference type="Pfam" id="PF00361">
    <property type="entry name" value="Proton_antipo_M"/>
    <property type="match status" value="1"/>
</dbReference>
<dbReference type="EC" id="7.1.1.2" evidence="4 18"/>
<keyword evidence="9 18" id="KW-0999">Mitochondrion inner membrane</keyword>
<feature type="transmembrane region" description="Helical" evidence="18">
    <location>
        <begin position="81"/>
        <end position="103"/>
    </location>
</feature>
<evidence type="ECO:0000256" key="16">
    <source>
        <dbReference type="ARBA" id="ARBA00023136"/>
    </source>
</evidence>
<evidence type="ECO:0000256" key="7">
    <source>
        <dbReference type="ARBA" id="ARBA00022660"/>
    </source>
</evidence>
<keyword evidence="8 18" id="KW-0812">Transmembrane</keyword>
<feature type="transmembrane region" description="Helical" evidence="18">
    <location>
        <begin position="167"/>
        <end position="186"/>
    </location>
</feature>
<evidence type="ECO:0000256" key="8">
    <source>
        <dbReference type="ARBA" id="ARBA00022692"/>
    </source>
</evidence>